<dbReference type="OrthoDB" id="330337at2157"/>
<dbReference type="EMBL" id="CP058909">
    <property type="protein sequence ID" value="QLH81049.1"/>
    <property type="molecule type" value="Genomic_DNA"/>
</dbReference>
<name>A0A7D5TA47_9EURY</name>
<dbReference type="GO" id="GO:0016301">
    <property type="term" value="F:kinase activity"/>
    <property type="evidence" value="ECO:0007669"/>
    <property type="project" value="UniProtKB-KW"/>
</dbReference>
<feature type="region of interest" description="Disordered" evidence="4">
    <location>
        <begin position="284"/>
        <end position="323"/>
    </location>
</feature>
<evidence type="ECO:0000256" key="1">
    <source>
        <dbReference type="ARBA" id="ARBA00022679"/>
    </source>
</evidence>
<keyword evidence="2" id="KW-0418">Kinase</keyword>
<keyword evidence="7" id="KW-1185">Reference proteome</keyword>
<dbReference type="Proteomes" id="UP000509346">
    <property type="component" value="Chromosome"/>
</dbReference>
<reference evidence="6 7" key="1">
    <citation type="submission" date="2020-07" db="EMBL/GenBank/DDBJ databases">
        <title>Halosimplex litoreum sp. nov. and Halosimplex rubrum sp. nov., isolated from different salt environments.</title>
        <authorList>
            <person name="Cui H."/>
        </authorList>
    </citation>
    <scope>NUCLEOTIDE SEQUENCE [LARGE SCALE GENOMIC DNA]</scope>
    <source>
        <strain evidence="6 7">R2</strain>
    </source>
</reference>
<evidence type="ECO:0000313" key="7">
    <source>
        <dbReference type="Proteomes" id="UP000509346"/>
    </source>
</evidence>
<protein>
    <submittedName>
        <fullName evidence="6">GAF domain-containing protein</fullName>
    </submittedName>
</protein>
<evidence type="ECO:0000256" key="2">
    <source>
        <dbReference type="ARBA" id="ARBA00022777"/>
    </source>
</evidence>
<keyword evidence="1" id="KW-0808">Transferase</keyword>
<dbReference type="SUPFAM" id="SSF55781">
    <property type="entry name" value="GAF domain-like"/>
    <property type="match status" value="1"/>
</dbReference>
<dbReference type="PROSITE" id="PS50110">
    <property type="entry name" value="RESPONSE_REGULATORY"/>
    <property type="match status" value="1"/>
</dbReference>
<sequence>MPELIVLCVDADETECAATREALVADGEVEVTVADSVAAAGDALEAGGVDCVVTDYDLPDGTGLDVAALVRETTPDTPCILFTDASPDRIDTADREDVVVEYLPRDTPDAREALARMVGNLVSQRTQVGYPLPTREDERLAALEQYDRPGMAAADAFDRLTALARAHFGVNVAFVGVIDAHEERFLACAGASWETLSREDSMCTHTILRDDLMVVEDTHTDDRFADNDRLDELNIRAYAGVPLETPRGATIGAFCLTHDEPRSFTDDELADLRRFADEAMDQLELRRQLNGSGDSHETDGDERDAAEHTETGTGTGDDGGDGP</sequence>
<dbReference type="InterPro" id="IPR011006">
    <property type="entry name" value="CheY-like_superfamily"/>
</dbReference>
<accession>A0A7D5TA47</accession>
<dbReference type="Gene3D" id="3.40.50.2300">
    <property type="match status" value="1"/>
</dbReference>
<feature type="compositionally biased region" description="Basic and acidic residues" evidence="4">
    <location>
        <begin position="294"/>
        <end position="310"/>
    </location>
</feature>
<dbReference type="SUPFAM" id="SSF52172">
    <property type="entry name" value="CheY-like"/>
    <property type="match status" value="1"/>
</dbReference>
<dbReference type="GeneID" id="56081939"/>
<dbReference type="Pfam" id="PF00072">
    <property type="entry name" value="Response_reg"/>
    <property type="match status" value="1"/>
</dbReference>
<dbReference type="InterPro" id="IPR001789">
    <property type="entry name" value="Sig_transdc_resp-reg_receiver"/>
</dbReference>
<evidence type="ECO:0000256" key="4">
    <source>
        <dbReference type="SAM" id="MobiDB-lite"/>
    </source>
</evidence>
<dbReference type="InterPro" id="IPR003018">
    <property type="entry name" value="GAF"/>
</dbReference>
<feature type="domain" description="Response regulatory" evidence="5">
    <location>
        <begin position="5"/>
        <end position="120"/>
    </location>
</feature>
<dbReference type="Pfam" id="PF01590">
    <property type="entry name" value="GAF"/>
    <property type="match status" value="1"/>
</dbReference>
<organism evidence="6 7">
    <name type="scientific">Halosimplex pelagicum</name>
    <dbReference type="NCBI Taxonomy" id="869886"/>
    <lineage>
        <taxon>Archaea</taxon>
        <taxon>Methanobacteriati</taxon>
        <taxon>Methanobacteriota</taxon>
        <taxon>Stenosarchaea group</taxon>
        <taxon>Halobacteria</taxon>
        <taxon>Halobacteriales</taxon>
        <taxon>Haloarculaceae</taxon>
        <taxon>Halosimplex</taxon>
    </lineage>
</organism>
<dbReference type="PANTHER" id="PTHR43102">
    <property type="entry name" value="SLR1143 PROTEIN"/>
    <property type="match status" value="1"/>
</dbReference>
<dbReference type="CDD" id="cd00156">
    <property type="entry name" value="REC"/>
    <property type="match status" value="1"/>
</dbReference>
<dbReference type="RefSeq" id="WP_179920861.1">
    <property type="nucleotide sequence ID" value="NZ_CP058909.1"/>
</dbReference>
<dbReference type="SMART" id="SM00448">
    <property type="entry name" value="REC"/>
    <property type="match status" value="1"/>
</dbReference>
<dbReference type="SMART" id="SM00065">
    <property type="entry name" value="GAF"/>
    <property type="match status" value="1"/>
</dbReference>
<evidence type="ECO:0000313" key="6">
    <source>
        <dbReference type="EMBL" id="QLH81049.1"/>
    </source>
</evidence>
<evidence type="ECO:0000259" key="5">
    <source>
        <dbReference type="PROSITE" id="PS50110"/>
    </source>
</evidence>
<feature type="modified residue" description="4-aspartylphosphate" evidence="3">
    <location>
        <position position="55"/>
    </location>
</feature>
<evidence type="ECO:0000256" key="3">
    <source>
        <dbReference type="PROSITE-ProRule" id="PRU00169"/>
    </source>
</evidence>
<dbReference type="AlphaFoldDB" id="A0A7D5TA47"/>
<dbReference type="Gene3D" id="3.30.450.40">
    <property type="match status" value="1"/>
</dbReference>
<dbReference type="KEGG" id="hpel:HZS54_05080"/>
<proteinExistence type="predicted"/>
<dbReference type="InterPro" id="IPR029016">
    <property type="entry name" value="GAF-like_dom_sf"/>
</dbReference>
<keyword evidence="3" id="KW-0597">Phosphoprotein</keyword>
<dbReference type="PANTHER" id="PTHR43102:SF2">
    <property type="entry name" value="GAF DOMAIN-CONTAINING PROTEIN"/>
    <property type="match status" value="1"/>
</dbReference>
<gene>
    <name evidence="6" type="ORF">HZS54_05080</name>
</gene>
<dbReference type="GO" id="GO:0000160">
    <property type="term" value="P:phosphorelay signal transduction system"/>
    <property type="evidence" value="ECO:0007669"/>
    <property type="project" value="InterPro"/>
</dbReference>